<feature type="compositionally biased region" description="Low complexity" evidence="1">
    <location>
        <begin position="64"/>
        <end position="78"/>
    </location>
</feature>
<evidence type="ECO:0000313" key="4">
    <source>
        <dbReference type="Proteomes" id="UP000516437"/>
    </source>
</evidence>
<feature type="region of interest" description="Disordered" evidence="1">
    <location>
        <begin position="125"/>
        <end position="148"/>
    </location>
</feature>
<reference evidence="2" key="1">
    <citation type="submission" date="2018-07" db="EMBL/GenBank/DDBJ databases">
        <authorList>
            <person name="Gao Z.-S."/>
            <person name="Jia H.-M."/>
            <person name="Jia H.-J."/>
            <person name="Cai Q.-L."/>
            <person name="Wang Y."/>
            <person name="Zhao H.-B."/>
        </authorList>
    </citation>
    <scope>NUCLEOTIDE SEQUENCE</scope>
    <source>
        <tissue evidence="2">Leaves</tissue>
    </source>
</reference>
<dbReference type="EMBL" id="RXIC02000023">
    <property type="protein sequence ID" value="KAB1214448.1"/>
    <property type="molecule type" value="Genomic_DNA"/>
</dbReference>
<reference evidence="2 4" key="2">
    <citation type="journal article" date="2019" name="Plant Biotechnol. J.">
        <title>The red bayberry genome and genetic basis of sex determination.</title>
        <authorList>
            <person name="Jia H.M."/>
            <person name="Jia H.J."/>
            <person name="Cai Q.L."/>
            <person name="Wang Y."/>
            <person name="Zhao H.B."/>
            <person name="Yang W.F."/>
            <person name="Wang G.Y."/>
            <person name="Li Y.H."/>
            <person name="Zhan D.L."/>
            <person name="Shen Y.T."/>
            <person name="Niu Q.F."/>
            <person name="Chang L."/>
            <person name="Qiu J."/>
            <person name="Zhao L."/>
            <person name="Xie H.B."/>
            <person name="Fu W.Y."/>
            <person name="Jin J."/>
            <person name="Li X.W."/>
            <person name="Jiao Y."/>
            <person name="Zhou C.C."/>
            <person name="Tu T."/>
            <person name="Chai C.Y."/>
            <person name="Gao J.L."/>
            <person name="Fan L.J."/>
            <person name="van de Weg E."/>
            <person name="Wang J.Y."/>
            <person name="Gao Z.S."/>
        </authorList>
    </citation>
    <scope>NUCLEOTIDE SEQUENCE [LARGE SCALE GENOMIC DNA]</scope>
    <source>
        <tissue evidence="2">Leaves</tissue>
    </source>
</reference>
<dbReference type="AlphaFoldDB" id="A0A6A1VSB3"/>
<organism evidence="2 4">
    <name type="scientific">Morella rubra</name>
    <name type="common">Chinese bayberry</name>
    <dbReference type="NCBI Taxonomy" id="262757"/>
    <lineage>
        <taxon>Eukaryota</taxon>
        <taxon>Viridiplantae</taxon>
        <taxon>Streptophyta</taxon>
        <taxon>Embryophyta</taxon>
        <taxon>Tracheophyta</taxon>
        <taxon>Spermatophyta</taxon>
        <taxon>Magnoliopsida</taxon>
        <taxon>eudicotyledons</taxon>
        <taxon>Gunneridae</taxon>
        <taxon>Pentapetalae</taxon>
        <taxon>rosids</taxon>
        <taxon>fabids</taxon>
        <taxon>Fagales</taxon>
        <taxon>Myricaceae</taxon>
        <taxon>Morella</taxon>
    </lineage>
</organism>
<accession>A0A6A1VSB3</accession>
<feature type="region of interest" description="Disordered" evidence="1">
    <location>
        <begin position="57"/>
        <end position="88"/>
    </location>
</feature>
<dbReference type="PANTHER" id="PTHR37697:SF2">
    <property type="entry name" value="AP2-LIKE ETHYLENE-RESPONSIVE TRANSCRIPTION FACTOR SNZ"/>
    <property type="match status" value="1"/>
</dbReference>
<dbReference type="OrthoDB" id="672370at2759"/>
<evidence type="ECO:0000313" key="3">
    <source>
        <dbReference type="EMBL" id="KAB1214453.1"/>
    </source>
</evidence>
<evidence type="ECO:0000313" key="2">
    <source>
        <dbReference type="EMBL" id="KAB1214448.1"/>
    </source>
</evidence>
<name>A0A6A1VSB3_9ROSI</name>
<dbReference type="PANTHER" id="PTHR37697">
    <property type="entry name" value="AP2-LIKE ETHYLENE-RESPONSIVE TRANSCRIPTION FACTOR SNZ"/>
    <property type="match status" value="1"/>
</dbReference>
<dbReference type="Proteomes" id="UP000516437">
    <property type="component" value="Chromosome 5"/>
</dbReference>
<sequence>MAEEAPLVEQVVISLEQATHMAKQLHTTTDPNHLLQIYTSLHQAHYHLSTFLSKTQFPPPPPLAANSLSSANGAAAAADDNDTEPMQLMDDNDAAVEEAEESSKGTLEKVEEKMRDCFIKNKRAKRPLSPSAVAEERGRYDDGYSAASKSFDPRATRLKALDLVYQFHG</sequence>
<dbReference type="EMBL" id="RXIC02000023">
    <property type="protein sequence ID" value="KAB1214453.1"/>
    <property type="molecule type" value="Genomic_DNA"/>
</dbReference>
<comment type="caution">
    <text evidence="2">The sequence shown here is derived from an EMBL/GenBank/DDBJ whole genome shotgun (WGS) entry which is preliminary data.</text>
</comment>
<reference evidence="2" key="3">
    <citation type="submission" date="2019-09" db="EMBL/GenBank/DDBJ databases">
        <authorList>
            <person name="Gao Z."/>
        </authorList>
    </citation>
    <scope>NUCLEOTIDE SEQUENCE</scope>
    <source>
        <tissue evidence="2">Leaves</tissue>
    </source>
</reference>
<gene>
    <name evidence="2" type="ORF">CJ030_MR5G005950</name>
    <name evidence="3" type="ORF">CJ030_MR5G005955</name>
</gene>
<protein>
    <submittedName>
        <fullName evidence="2">Uncharacterized protein</fullName>
    </submittedName>
</protein>
<proteinExistence type="predicted"/>
<keyword evidence="4" id="KW-1185">Reference proteome</keyword>
<evidence type="ECO:0000256" key="1">
    <source>
        <dbReference type="SAM" id="MobiDB-lite"/>
    </source>
</evidence>